<dbReference type="RefSeq" id="WP_380077236.1">
    <property type="nucleotide sequence ID" value="NZ_JBHSGO010000024.1"/>
</dbReference>
<keyword evidence="2" id="KW-1185">Reference proteome</keyword>
<gene>
    <name evidence="1" type="ORF">ACFO3G_01250</name>
</gene>
<evidence type="ECO:0000313" key="2">
    <source>
        <dbReference type="Proteomes" id="UP001596020"/>
    </source>
</evidence>
<name>A0ABV9K5X7_9PORP</name>
<proteinExistence type="predicted"/>
<dbReference type="EMBL" id="JBHSGO010000024">
    <property type="protein sequence ID" value="MFC4665258.1"/>
    <property type="molecule type" value="Genomic_DNA"/>
</dbReference>
<reference evidence="2" key="1">
    <citation type="journal article" date="2019" name="Int. J. Syst. Evol. Microbiol.">
        <title>The Global Catalogue of Microorganisms (GCM) 10K type strain sequencing project: providing services to taxonomists for standard genome sequencing and annotation.</title>
        <authorList>
            <consortium name="The Broad Institute Genomics Platform"/>
            <consortium name="The Broad Institute Genome Sequencing Center for Infectious Disease"/>
            <person name="Wu L."/>
            <person name="Ma J."/>
        </authorList>
    </citation>
    <scope>NUCLEOTIDE SEQUENCE [LARGE SCALE GENOMIC DNA]</scope>
    <source>
        <strain evidence="2">CGMCC 4.7357</strain>
    </source>
</reference>
<evidence type="ECO:0000313" key="1">
    <source>
        <dbReference type="EMBL" id="MFC4665258.1"/>
    </source>
</evidence>
<comment type="caution">
    <text evidence="1">The sequence shown here is derived from an EMBL/GenBank/DDBJ whole genome shotgun (WGS) entry which is preliminary data.</text>
</comment>
<sequence>MILFVFEGAKAEPKIYETIKSLYFAHGNEEVIYIFNSNIYALYDRICREYADFEDIEGATDIISLLRDLYPDSDLAKLETTSDIDQIFLFFDYDFQHVFHILKRQPNRNIKEVIEEDNQKIQAMLRFFDEETNMGKLYINYPMVESLKFTKKMPDKDFFTYRVTLSDCHGKFKKIADQFTDYHGYYGLLIDKKLDIKVLRKNWEYLKEQNVTKANFLCNDIIAPPINKEAIGQSKIFEAQIEKYNKDGTIGILNSFPLFIYEYFKS</sequence>
<dbReference type="Proteomes" id="UP001596020">
    <property type="component" value="Unassembled WGS sequence"/>
</dbReference>
<organism evidence="1 2">
    <name type="scientific">Falsiporphyromonas endometrii</name>
    <dbReference type="NCBI Taxonomy" id="1387297"/>
    <lineage>
        <taxon>Bacteria</taxon>
        <taxon>Pseudomonadati</taxon>
        <taxon>Bacteroidota</taxon>
        <taxon>Bacteroidia</taxon>
        <taxon>Bacteroidales</taxon>
        <taxon>Porphyromonadaceae</taxon>
        <taxon>Falsiporphyromonas</taxon>
    </lineage>
</organism>
<accession>A0ABV9K5X7</accession>
<protein>
    <submittedName>
        <fullName evidence="1">Uncharacterized protein</fullName>
    </submittedName>
</protein>